<keyword evidence="10 16" id="KW-0064">Aspartyl protease</keyword>
<dbReference type="EC" id="3.4.23.20" evidence="6"/>
<evidence type="ECO:0000256" key="3">
    <source>
        <dbReference type="ARBA" id="ARBA00004613"/>
    </source>
</evidence>
<keyword evidence="11 16" id="KW-0378">Hydrolase</keyword>
<keyword evidence="13" id="KW-1015">Disulfide bond</keyword>
<keyword evidence="7" id="KW-0964">Secreted</keyword>
<dbReference type="Proteomes" id="UP001219568">
    <property type="component" value="Unassembled WGS sequence"/>
</dbReference>
<dbReference type="InterPro" id="IPR021109">
    <property type="entry name" value="Peptidase_aspartic_dom_sf"/>
</dbReference>
<feature type="active site" evidence="15">
    <location>
        <position position="127"/>
    </location>
</feature>
<dbReference type="Gene3D" id="2.40.70.10">
    <property type="entry name" value="Acid Proteases"/>
    <property type="match status" value="2"/>
</dbReference>
<reference evidence="19" key="1">
    <citation type="journal article" date="2023" name="IMA Fungus">
        <title>Comparative genomic study of the Penicillium genus elucidates a diverse pangenome and 15 lateral gene transfer events.</title>
        <authorList>
            <person name="Petersen C."/>
            <person name="Sorensen T."/>
            <person name="Nielsen M.R."/>
            <person name="Sondergaard T.E."/>
            <person name="Sorensen J.L."/>
            <person name="Fitzpatrick D.A."/>
            <person name="Frisvad J.C."/>
            <person name="Nielsen K.L."/>
        </authorList>
    </citation>
    <scope>NUCLEOTIDE SEQUENCE</scope>
    <source>
        <strain evidence="19">IBT 15450</strain>
    </source>
</reference>
<comment type="subunit">
    <text evidence="5">Monomer.</text>
</comment>
<evidence type="ECO:0000256" key="9">
    <source>
        <dbReference type="ARBA" id="ARBA00022729"/>
    </source>
</evidence>
<proteinExistence type="inferred from homology"/>
<evidence type="ECO:0000256" key="11">
    <source>
        <dbReference type="ARBA" id="ARBA00022801"/>
    </source>
</evidence>
<accession>A0AAD6IJE8</accession>
<comment type="similarity">
    <text evidence="4 16">Belongs to the peptidase A1 family.</text>
</comment>
<comment type="catalytic activity">
    <reaction evidence="1">
        <text>Hydrolysis of proteins with broad specificity similar to that of pepsin A, preferring hydrophobic residues at P1 and P1', but also cleaving 20-Gly-|-Glu-21 in the B chain of insulin. Clots milk, and activates trypsinogen.</text>
        <dbReference type="EC" id="3.4.23.20"/>
    </reaction>
</comment>
<dbReference type="GO" id="GO:0006508">
    <property type="term" value="P:proteolysis"/>
    <property type="evidence" value="ECO:0007669"/>
    <property type="project" value="UniProtKB-KW"/>
</dbReference>
<evidence type="ECO:0000256" key="7">
    <source>
        <dbReference type="ARBA" id="ARBA00022525"/>
    </source>
</evidence>
<dbReference type="PROSITE" id="PS00141">
    <property type="entry name" value="ASP_PROTEASE"/>
    <property type="match status" value="2"/>
</dbReference>
<feature type="signal peptide" evidence="17">
    <location>
        <begin position="1"/>
        <end position="19"/>
    </location>
</feature>
<dbReference type="EMBL" id="JAQJZL010000002">
    <property type="protein sequence ID" value="KAJ6051670.1"/>
    <property type="molecule type" value="Genomic_DNA"/>
</dbReference>
<evidence type="ECO:0000256" key="6">
    <source>
        <dbReference type="ARBA" id="ARBA00013206"/>
    </source>
</evidence>
<comment type="subcellular location">
    <subcellularLocation>
        <location evidence="3">Secreted</location>
    </subcellularLocation>
</comment>
<evidence type="ECO:0000313" key="19">
    <source>
        <dbReference type="EMBL" id="KAJ6051670.1"/>
    </source>
</evidence>
<dbReference type="PROSITE" id="PS51767">
    <property type="entry name" value="PEPTIDASE_A1"/>
    <property type="match status" value="1"/>
</dbReference>
<keyword evidence="14" id="KW-0325">Glycoprotein</keyword>
<dbReference type="InterPro" id="IPR001969">
    <property type="entry name" value="Aspartic_peptidase_AS"/>
</dbReference>
<evidence type="ECO:0000256" key="14">
    <source>
        <dbReference type="ARBA" id="ARBA00023180"/>
    </source>
</evidence>
<dbReference type="SUPFAM" id="SSF50630">
    <property type="entry name" value="Acid proteases"/>
    <property type="match status" value="1"/>
</dbReference>
<feature type="domain" description="Peptidase A1" evidence="18">
    <location>
        <begin position="111"/>
        <end position="426"/>
    </location>
</feature>
<evidence type="ECO:0000256" key="8">
    <source>
        <dbReference type="ARBA" id="ARBA00022670"/>
    </source>
</evidence>
<evidence type="ECO:0000256" key="10">
    <source>
        <dbReference type="ARBA" id="ARBA00022750"/>
    </source>
</evidence>
<dbReference type="FunFam" id="2.40.70.10:FF:000026">
    <property type="entry name" value="Endothiapepsin"/>
    <property type="match status" value="1"/>
</dbReference>
<organism evidence="19 20">
    <name type="scientific">Penicillium canescens</name>
    <dbReference type="NCBI Taxonomy" id="5083"/>
    <lineage>
        <taxon>Eukaryota</taxon>
        <taxon>Fungi</taxon>
        <taxon>Dikarya</taxon>
        <taxon>Ascomycota</taxon>
        <taxon>Pezizomycotina</taxon>
        <taxon>Eurotiomycetes</taxon>
        <taxon>Eurotiomycetidae</taxon>
        <taxon>Eurotiales</taxon>
        <taxon>Aspergillaceae</taxon>
        <taxon>Penicillium</taxon>
    </lineage>
</organism>
<keyword evidence="9 17" id="KW-0732">Signal</keyword>
<evidence type="ECO:0000256" key="4">
    <source>
        <dbReference type="ARBA" id="ARBA00007447"/>
    </source>
</evidence>
<dbReference type="FunFam" id="2.40.70.10:FF:000024">
    <property type="entry name" value="Endothiapepsin"/>
    <property type="match status" value="1"/>
</dbReference>
<sequence length="429" mass="45385">MHLLFSFVVFLFLSLNALSMPTASRSHLKGRSFKVDLVQRSNYAPHGPTALRKAYRKFGITSTESSGTELSDFKLLDTSGLTTVKSAAEASSDSEQSGAVSAASVNGDQEFVSPVSIGGQTLPMNFDSGSSDLWVLSSRLPASQKQGRTVFEVDNSTTFKEVQDGTFSISYGDSSRASGLLGKDTVSIGGVEFKEQTFGLATEASDVFIDDTASNGLVGLGFSSLNTFKPGPQKTFFENVAPTLDEPLFTARLRPNGVGQYEFGRIDKSKYSGNLVNVSVDSSEGFWQFQSSQYAIGGGAFNPITQTTKAIADTGTSLLLISPEVVQAYYAKVAGAVYAGNVQGWIFPCKSDLPSLSIAIGNDYAATIPGPLINYAQIGTNTTTGATLCYGGVQSNSGGSMSIYGDVFLKALFVVFDQRGPSLGFATPI</sequence>
<dbReference type="Pfam" id="PF00026">
    <property type="entry name" value="Asp"/>
    <property type="match status" value="1"/>
</dbReference>
<feature type="active site" evidence="15">
    <location>
        <position position="313"/>
    </location>
</feature>
<dbReference type="InterPro" id="IPR001461">
    <property type="entry name" value="Aspartic_peptidase_A1"/>
</dbReference>
<evidence type="ECO:0000256" key="1">
    <source>
        <dbReference type="ARBA" id="ARBA00000043"/>
    </source>
</evidence>
<keyword evidence="12" id="KW-0865">Zymogen</keyword>
<evidence type="ECO:0000313" key="20">
    <source>
        <dbReference type="Proteomes" id="UP001219568"/>
    </source>
</evidence>
<evidence type="ECO:0000256" key="17">
    <source>
        <dbReference type="SAM" id="SignalP"/>
    </source>
</evidence>
<name>A0AAD6IJE8_PENCN</name>
<dbReference type="PANTHER" id="PTHR47966:SF23">
    <property type="entry name" value="ASPARTIC ENDOPEPTIDASE, PUTATIVE (AFU_ORTHOLOGUE AFUA_2G15950)-RELATED"/>
    <property type="match status" value="1"/>
</dbReference>
<keyword evidence="20" id="KW-1185">Reference proteome</keyword>
<dbReference type="GO" id="GO:0004190">
    <property type="term" value="F:aspartic-type endopeptidase activity"/>
    <property type="evidence" value="ECO:0007669"/>
    <property type="project" value="UniProtKB-KW"/>
</dbReference>
<dbReference type="GO" id="GO:0005576">
    <property type="term" value="C:extracellular region"/>
    <property type="evidence" value="ECO:0007669"/>
    <property type="project" value="UniProtKB-SubCell"/>
</dbReference>
<dbReference type="AlphaFoldDB" id="A0AAD6IJE8"/>
<dbReference type="PANTHER" id="PTHR47966">
    <property type="entry name" value="BETA-SITE APP-CLEAVING ENZYME, ISOFORM A-RELATED"/>
    <property type="match status" value="1"/>
</dbReference>
<protein>
    <recommendedName>
        <fullName evidence="6">penicillopepsin</fullName>
        <ecNumber evidence="6">3.4.23.20</ecNumber>
    </recommendedName>
</protein>
<evidence type="ECO:0000256" key="13">
    <source>
        <dbReference type="ARBA" id="ARBA00023157"/>
    </source>
</evidence>
<evidence type="ECO:0000256" key="2">
    <source>
        <dbReference type="ARBA" id="ARBA00002983"/>
    </source>
</evidence>
<dbReference type="InterPro" id="IPR034163">
    <property type="entry name" value="Aspergillopepsin-like_cat_dom"/>
</dbReference>
<dbReference type="CDD" id="cd06097">
    <property type="entry name" value="Aspergillopepsin_like"/>
    <property type="match status" value="1"/>
</dbReference>
<comment type="function">
    <text evidence="2">Secreted aspartic endopeptidase that allows assimilation of proteinaceous substrates. The scissile peptide bond is attacked by a nucleophilic water molecule activated by two aspartic residues in the active site. Shows a broad primary substrate specificity. Favors hydrophobic residues at the P1 and P1' positions, but can also activate trypsinogen and hydrolyze the B chain of insulin between positions 'Gly-20' and 'Glu-21'.</text>
</comment>
<gene>
    <name evidence="19" type="ORF">N7460_002204</name>
</gene>
<dbReference type="PRINTS" id="PR00792">
    <property type="entry name" value="PEPSIN"/>
</dbReference>
<dbReference type="InterPro" id="IPR033121">
    <property type="entry name" value="PEPTIDASE_A1"/>
</dbReference>
<evidence type="ECO:0000256" key="15">
    <source>
        <dbReference type="PIRSR" id="PIRSR601461-1"/>
    </source>
</evidence>
<reference evidence="19" key="2">
    <citation type="submission" date="2023-01" db="EMBL/GenBank/DDBJ databases">
        <authorList>
            <person name="Petersen C."/>
        </authorList>
    </citation>
    <scope>NUCLEOTIDE SEQUENCE</scope>
    <source>
        <strain evidence="19">IBT 15450</strain>
    </source>
</reference>
<evidence type="ECO:0000256" key="16">
    <source>
        <dbReference type="RuleBase" id="RU000454"/>
    </source>
</evidence>
<feature type="chain" id="PRO_5042175374" description="penicillopepsin" evidence="17">
    <location>
        <begin position="20"/>
        <end position="429"/>
    </location>
</feature>
<evidence type="ECO:0000259" key="18">
    <source>
        <dbReference type="PROSITE" id="PS51767"/>
    </source>
</evidence>
<evidence type="ECO:0000256" key="5">
    <source>
        <dbReference type="ARBA" id="ARBA00011245"/>
    </source>
</evidence>
<keyword evidence="8 16" id="KW-0645">Protease</keyword>
<comment type="caution">
    <text evidence="19">The sequence shown here is derived from an EMBL/GenBank/DDBJ whole genome shotgun (WGS) entry which is preliminary data.</text>
</comment>
<evidence type="ECO:0000256" key="12">
    <source>
        <dbReference type="ARBA" id="ARBA00023145"/>
    </source>
</evidence>